<evidence type="ECO:0000256" key="1">
    <source>
        <dbReference type="SAM" id="Phobius"/>
    </source>
</evidence>
<keyword evidence="1" id="KW-1133">Transmembrane helix</keyword>
<dbReference type="AlphaFoldDB" id="A0A117EG77"/>
<gene>
    <name evidence="2" type="ORF">SsS58_07131</name>
</gene>
<reference evidence="2 3" key="2">
    <citation type="journal article" date="2016" name="Genome Announc.">
        <title>Draft Genome Sequences of Streptomyces scabiei S58, Streptomyces turgidiscabies T45, and Streptomyces acidiscabies a10, the Pathogens of Potato Common Scab, Isolated in Japan.</title>
        <authorList>
            <person name="Tomihama T."/>
            <person name="Nishi Y."/>
            <person name="Sakai M."/>
            <person name="Ikenaga M."/>
            <person name="Okubo T."/>
            <person name="Ikeda S."/>
        </authorList>
    </citation>
    <scope>NUCLEOTIDE SEQUENCE [LARGE SCALE GENOMIC DNA]</scope>
    <source>
        <strain evidence="2 3">S58</strain>
    </source>
</reference>
<organism evidence="2 3">
    <name type="scientific">Streptomyces scabiei</name>
    <dbReference type="NCBI Taxonomy" id="1930"/>
    <lineage>
        <taxon>Bacteria</taxon>
        <taxon>Bacillati</taxon>
        <taxon>Actinomycetota</taxon>
        <taxon>Actinomycetes</taxon>
        <taxon>Kitasatosporales</taxon>
        <taxon>Streptomycetaceae</taxon>
        <taxon>Streptomyces</taxon>
    </lineage>
</organism>
<reference evidence="3" key="1">
    <citation type="submission" date="2015-11" db="EMBL/GenBank/DDBJ databases">
        <authorList>
            <consortium name="Cross-ministerial Strategic Innovation Promotion Program (SIP) consortium"/>
            <person name="Tomihama T."/>
            <person name="Ikenaga M."/>
            <person name="Sakai M."/>
            <person name="Okubo T."/>
            <person name="Ikeda S."/>
        </authorList>
    </citation>
    <scope>NUCLEOTIDE SEQUENCE [LARGE SCALE GENOMIC DNA]</scope>
    <source>
        <strain evidence="3">S58</strain>
    </source>
</reference>
<protein>
    <recommendedName>
        <fullName evidence="4">Lipoprotein</fullName>
    </recommendedName>
</protein>
<evidence type="ECO:0000313" key="2">
    <source>
        <dbReference type="EMBL" id="GAQ66696.1"/>
    </source>
</evidence>
<dbReference type="EMBL" id="BCMM01000044">
    <property type="protein sequence ID" value="GAQ66696.1"/>
    <property type="molecule type" value="Genomic_DNA"/>
</dbReference>
<evidence type="ECO:0008006" key="4">
    <source>
        <dbReference type="Google" id="ProtNLM"/>
    </source>
</evidence>
<evidence type="ECO:0000313" key="3">
    <source>
        <dbReference type="Proteomes" id="UP000067448"/>
    </source>
</evidence>
<proteinExistence type="predicted"/>
<name>A0A117EG77_STRSC</name>
<comment type="caution">
    <text evidence="2">The sequence shown here is derived from an EMBL/GenBank/DDBJ whole genome shotgun (WGS) entry which is preliminary data.</text>
</comment>
<sequence length="32" mass="3195">MRAVGRYAGVLFIICISGSCGLVIGVALGLGQ</sequence>
<dbReference type="PROSITE" id="PS51257">
    <property type="entry name" value="PROKAR_LIPOPROTEIN"/>
    <property type="match status" value="1"/>
</dbReference>
<reference evidence="3" key="3">
    <citation type="submission" date="2016-02" db="EMBL/GenBank/DDBJ databases">
        <title>Draft genome of pathogenic Streptomyces sp. in Japan.</title>
        <authorList>
            <person name="Tomihama T."/>
            <person name="Ikenaga M."/>
            <person name="Sakai M."/>
            <person name="Okubo T."/>
            <person name="Ikeda S."/>
        </authorList>
    </citation>
    <scope>NUCLEOTIDE SEQUENCE [LARGE SCALE GENOMIC DNA]</scope>
    <source>
        <strain evidence="3">S58</strain>
    </source>
</reference>
<keyword evidence="1" id="KW-0472">Membrane</keyword>
<keyword evidence="1" id="KW-0812">Transmembrane</keyword>
<dbReference type="Proteomes" id="UP000067448">
    <property type="component" value="Unassembled WGS sequence"/>
</dbReference>
<feature type="transmembrane region" description="Helical" evidence="1">
    <location>
        <begin position="7"/>
        <end position="30"/>
    </location>
</feature>
<accession>A0A117EG77</accession>